<feature type="transmembrane region" description="Helical" evidence="11">
    <location>
        <begin position="152"/>
        <end position="171"/>
    </location>
</feature>
<dbReference type="Proteomes" id="UP000597444">
    <property type="component" value="Unassembled WGS sequence"/>
</dbReference>
<dbReference type="PANTHER" id="PTHR32196:SF29">
    <property type="entry name" value="AUTOINDUCER 2 IMPORT SYSTEM PERMEASE PROTEIN LSRC"/>
    <property type="match status" value="1"/>
</dbReference>
<comment type="subunit">
    <text evidence="2">The complex is composed of two ATP-binding proteins (LsrA), two transmembrane proteins (LsrC and LsrD) and a solute-binding protein (LsrB).</text>
</comment>
<dbReference type="Pfam" id="PF02653">
    <property type="entry name" value="BPD_transp_2"/>
    <property type="match status" value="1"/>
</dbReference>
<feature type="transmembrane region" description="Helical" evidence="11">
    <location>
        <begin position="45"/>
        <end position="63"/>
    </location>
</feature>
<evidence type="ECO:0000256" key="6">
    <source>
        <dbReference type="ARBA" id="ARBA00022692"/>
    </source>
</evidence>
<feature type="transmembrane region" description="Helical" evidence="11">
    <location>
        <begin position="75"/>
        <end position="93"/>
    </location>
</feature>
<evidence type="ECO:0000256" key="1">
    <source>
        <dbReference type="ARBA" id="ARBA00004651"/>
    </source>
</evidence>
<dbReference type="EMBL" id="BNJK01000001">
    <property type="protein sequence ID" value="GHO91904.1"/>
    <property type="molecule type" value="Genomic_DNA"/>
</dbReference>
<gene>
    <name evidence="12" type="ORF">KSF_019520</name>
</gene>
<dbReference type="PANTHER" id="PTHR32196">
    <property type="entry name" value="ABC TRANSPORTER PERMEASE PROTEIN YPHD-RELATED-RELATED"/>
    <property type="match status" value="1"/>
</dbReference>
<dbReference type="InterPro" id="IPR001851">
    <property type="entry name" value="ABC_transp_permease"/>
</dbReference>
<feature type="transmembrane region" description="Helical" evidence="11">
    <location>
        <begin position="273"/>
        <end position="292"/>
    </location>
</feature>
<evidence type="ECO:0000256" key="11">
    <source>
        <dbReference type="SAM" id="Phobius"/>
    </source>
</evidence>
<keyword evidence="13" id="KW-1185">Reference proteome</keyword>
<evidence type="ECO:0000256" key="4">
    <source>
        <dbReference type="ARBA" id="ARBA00022475"/>
    </source>
</evidence>
<feature type="transmembrane region" description="Helical" evidence="11">
    <location>
        <begin position="124"/>
        <end position="145"/>
    </location>
</feature>
<evidence type="ECO:0000256" key="5">
    <source>
        <dbReference type="ARBA" id="ARBA00022519"/>
    </source>
</evidence>
<keyword evidence="3" id="KW-0813">Transport</keyword>
<dbReference type="AlphaFoldDB" id="A0A8J3IAI1"/>
<organism evidence="12 13">
    <name type="scientific">Reticulibacter mediterranei</name>
    <dbReference type="NCBI Taxonomy" id="2778369"/>
    <lineage>
        <taxon>Bacteria</taxon>
        <taxon>Bacillati</taxon>
        <taxon>Chloroflexota</taxon>
        <taxon>Ktedonobacteria</taxon>
        <taxon>Ktedonobacterales</taxon>
        <taxon>Reticulibacteraceae</taxon>
        <taxon>Reticulibacter</taxon>
    </lineage>
</organism>
<name>A0A8J3IAI1_9CHLR</name>
<feature type="transmembrane region" description="Helical" evidence="11">
    <location>
        <begin position="325"/>
        <end position="344"/>
    </location>
</feature>
<protein>
    <recommendedName>
        <fullName evidence="10">Autoinducer 2 import system permease protein LsrC</fullName>
    </recommendedName>
</protein>
<proteinExistence type="predicted"/>
<evidence type="ECO:0000256" key="10">
    <source>
        <dbReference type="ARBA" id="ARBA00039382"/>
    </source>
</evidence>
<keyword evidence="8 11" id="KW-0472">Membrane</keyword>
<sequence>MTETHESREPHSRGSTVIVGEAVATSQKTNSSLRTLAHTIASQDYIGVLIATVILTLGIGIAHPNFLAFSQLLDILNQATFVAILACGMAFLLAMRELDLSVGSIYGLTSLCSAMLMHAGVPSWLGALTGLVLGAVLGLVNGLLIQLFRLPSIVATLATMSIFRGLIFALSNGNQVIGLSLSDPFANLVGGHLLGIPTNVWVMILIVVIFTIVLHSTPFGYRIRSIGSNPEAAVFSGLPTVSVRLWAFVVMGALGGLAGMLSLGYFGSSDPNLGTGYELLAIAAAVIGGTPLRGGKATIVGAALGSILLGVVSSGLAYFNVPINWTAFATGAVILLAVSLDSLLRRSRTKDHSFL</sequence>
<keyword evidence="4" id="KW-1003">Cell membrane</keyword>
<evidence type="ECO:0000256" key="9">
    <source>
        <dbReference type="ARBA" id="ARBA00025439"/>
    </source>
</evidence>
<evidence type="ECO:0000256" key="8">
    <source>
        <dbReference type="ARBA" id="ARBA00023136"/>
    </source>
</evidence>
<evidence type="ECO:0000256" key="2">
    <source>
        <dbReference type="ARBA" id="ARBA00011262"/>
    </source>
</evidence>
<reference evidence="12" key="1">
    <citation type="submission" date="2020-10" db="EMBL/GenBank/DDBJ databases">
        <title>Taxonomic study of unclassified bacteria belonging to the class Ktedonobacteria.</title>
        <authorList>
            <person name="Yabe S."/>
            <person name="Wang C.M."/>
            <person name="Zheng Y."/>
            <person name="Sakai Y."/>
            <person name="Cavaletti L."/>
            <person name="Monciardini P."/>
            <person name="Donadio S."/>
        </authorList>
    </citation>
    <scope>NUCLEOTIDE SEQUENCE</scope>
    <source>
        <strain evidence="12">ID150040</strain>
    </source>
</reference>
<comment type="caution">
    <text evidence="12">The sequence shown here is derived from an EMBL/GenBank/DDBJ whole genome shotgun (WGS) entry which is preliminary data.</text>
</comment>
<feature type="transmembrane region" description="Helical" evidence="11">
    <location>
        <begin position="191"/>
        <end position="214"/>
    </location>
</feature>
<accession>A0A8J3IAI1</accession>
<dbReference type="CDD" id="cd06579">
    <property type="entry name" value="TM_PBP1_transp_AraH_like"/>
    <property type="match status" value="1"/>
</dbReference>
<evidence type="ECO:0000313" key="12">
    <source>
        <dbReference type="EMBL" id="GHO91904.1"/>
    </source>
</evidence>
<keyword evidence="5" id="KW-0997">Cell inner membrane</keyword>
<comment type="subcellular location">
    <subcellularLocation>
        <location evidence="1">Cell membrane</location>
        <topology evidence="1">Multi-pass membrane protein</topology>
    </subcellularLocation>
</comment>
<keyword evidence="7 11" id="KW-1133">Transmembrane helix</keyword>
<dbReference type="RefSeq" id="WP_220202772.1">
    <property type="nucleotide sequence ID" value="NZ_BNJK01000001.1"/>
</dbReference>
<keyword evidence="6 11" id="KW-0812">Transmembrane</keyword>
<feature type="transmembrane region" description="Helical" evidence="11">
    <location>
        <begin position="299"/>
        <end position="319"/>
    </location>
</feature>
<evidence type="ECO:0000256" key="3">
    <source>
        <dbReference type="ARBA" id="ARBA00022448"/>
    </source>
</evidence>
<comment type="function">
    <text evidence="9">Part of the ABC transporter complex LsrABCD involved in autoinducer 2 (AI-2) import. Probably responsible for the translocation of the substrate across the membrane.</text>
</comment>
<dbReference type="GO" id="GO:0022857">
    <property type="term" value="F:transmembrane transporter activity"/>
    <property type="evidence" value="ECO:0007669"/>
    <property type="project" value="InterPro"/>
</dbReference>
<evidence type="ECO:0000313" key="13">
    <source>
        <dbReference type="Proteomes" id="UP000597444"/>
    </source>
</evidence>
<dbReference type="GO" id="GO:0005886">
    <property type="term" value="C:plasma membrane"/>
    <property type="evidence" value="ECO:0007669"/>
    <property type="project" value="UniProtKB-SubCell"/>
</dbReference>
<feature type="transmembrane region" description="Helical" evidence="11">
    <location>
        <begin position="100"/>
        <end position="118"/>
    </location>
</feature>
<feature type="transmembrane region" description="Helical" evidence="11">
    <location>
        <begin position="245"/>
        <end position="267"/>
    </location>
</feature>
<evidence type="ECO:0000256" key="7">
    <source>
        <dbReference type="ARBA" id="ARBA00022989"/>
    </source>
</evidence>